<evidence type="ECO:0000313" key="3">
    <source>
        <dbReference type="EMBL" id="WNK21615.1"/>
    </source>
</evidence>
<sequence>MIERLLEFSQNHLLLVGAFLLVLLAWIFYETRRAAGNGVTSSEATQLINREDAVVLDIREDKEFKAGHIAGARHIPQSKLDDRMNELDKAKSKPVIIVCKHGQSSGVAQAKLAKAGFERALKLKGGMGQWQADGLPVVKK</sequence>
<dbReference type="SMART" id="SM00450">
    <property type="entry name" value="RHOD"/>
    <property type="match status" value="1"/>
</dbReference>
<keyword evidence="4" id="KW-1185">Reference proteome</keyword>
<evidence type="ECO:0000313" key="4">
    <source>
        <dbReference type="Proteomes" id="UP001301869"/>
    </source>
</evidence>
<evidence type="ECO:0000256" key="1">
    <source>
        <dbReference type="SAM" id="Phobius"/>
    </source>
</evidence>
<feature type="transmembrane region" description="Helical" evidence="1">
    <location>
        <begin position="12"/>
        <end position="29"/>
    </location>
</feature>
<feature type="domain" description="Rhodanese" evidence="2">
    <location>
        <begin position="49"/>
        <end position="139"/>
    </location>
</feature>
<dbReference type="Proteomes" id="UP001301869">
    <property type="component" value="Chromosome"/>
</dbReference>
<dbReference type="InterPro" id="IPR036873">
    <property type="entry name" value="Rhodanese-like_dom_sf"/>
</dbReference>
<dbReference type="PANTHER" id="PTHR43031:SF18">
    <property type="entry name" value="RHODANESE-RELATED SULFURTRANSFERASES"/>
    <property type="match status" value="1"/>
</dbReference>
<dbReference type="SUPFAM" id="SSF52821">
    <property type="entry name" value="Rhodanese/Cell cycle control phosphatase"/>
    <property type="match status" value="1"/>
</dbReference>
<organism evidence="3 4">
    <name type="scientific">Halomonas piscis</name>
    <dbReference type="NCBI Taxonomy" id="3031727"/>
    <lineage>
        <taxon>Bacteria</taxon>
        <taxon>Pseudomonadati</taxon>
        <taxon>Pseudomonadota</taxon>
        <taxon>Gammaproteobacteria</taxon>
        <taxon>Oceanospirillales</taxon>
        <taxon>Halomonadaceae</taxon>
        <taxon>Halomonas</taxon>
    </lineage>
</organism>
<dbReference type="InterPro" id="IPR001763">
    <property type="entry name" value="Rhodanese-like_dom"/>
</dbReference>
<dbReference type="RefSeq" id="WP_311885814.1">
    <property type="nucleotide sequence ID" value="NZ_CP119391.1"/>
</dbReference>
<reference evidence="3 4" key="1">
    <citation type="submission" date="2023-03" db="EMBL/GenBank/DDBJ databases">
        <title>Halomonas sp. nov., isolated from Korean tranditional fermented seafood 'Jeotgal'.</title>
        <authorList>
            <person name="Kim B."/>
            <person name="Shin N.-R."/>
        </authorList>
    </citation>
    <scope>NUCLEOTIDE SEQUENCE [LARGE SCALE GENOMIC DNA]</scope>
    <source>
        <strain evidence="3 4">SG2L-4</strain>
    </source>
</reference>
<keyword evidence="1" id="KW-1133">Transmembrane helix</keyword>
<accession>A0ABY9Z3E0</accession>
<dbReference type="PROSITE" id="PS50206">
    <property type="entry name" value="RHODANESE_3"/>
    <property type="match status" value="1"/>
</dbReference>
<protein>
    <submittedName>
        <fullName evidence="3">Rhodanese-like domain-containing protein</fullName>
    </submittedName>
</protein>
<proteinExistence type="predicted"/>
<keyword evidence="1" id="KW-0472">Membrane</keyword>
<name>A0ABY9Z3E0_9GAMM</name>
<dbReference type="Pfam" id="PF00581">
    <property type="entry name" value="Rhodanese"/>
    <property type="match status" value="1"/>
</dbReference>
<dbReference type="Gene3D" id="3.40.250.10">
    <property type="entry name" value="Rhodanese-like domain"/>
    <property type="match status" value="1"/>
</dbReference>
<dbReference type="CDD" id="cd00158">
    <property type="entry name" value="RHOD"/>
    <property type="match status" value="1"/>
</dbReference>
<dbReference type="PANTHER" id="PTHR43031">
    <property type="entry name" value="FAD-DEPENDENT OXIDOREDUCTASE"/>
    <property type="match status" value="1"/>
</dbReference>
<gene>
    <name evidence="3" type="ORF">P1P91_14715</name>
</gene>
<dbReference type="InterPro" id="IPR050229">
    <property type="entry name" value="GlpE_sulfurtransferase"/>
</dbReference>
<keyword evidence="1" id="KW-0812">Transmembrane</keyword>
<dbReference type="EMBL" id="CP119391">
    <property type="protein sequence ID" value="WNK21615.1"/>
    <property type="molecule type" value="Genomic_DNA"/>
</dbReference>
<evidence type="ECO:0000259" key="2">
    <source>
        <dbReference type="PROSITE" id="PS50206"/>
    </source>
</evidence>